<sequence length="280" mass="29522">MKPRLFLFGLLLLAGRTAAGQDLTPKPTDRERDRAVDTFQRLDSGNRPKSNEVTVILDDVPPPIPPPEKPAEPADKAVDPATAPATDKGAPAGSPVLVTGKPPEDAHLVTEEPPPPPEKPEKGVTVKVVDVQGGKGGPIDASQIKLLFPFTPKPLTPPPPGWTFDPTAGAPPFTKQVELAPGTKISLNIRPHVLVPVADGKETFNVNEPGFDPALGYNQPGTVGTILSKAVTQLDEDSKNLGEAIDRLEQLLASMPAPAPEPAPPVAQPVREAAPIKKPR</sequence>
<evidence type="ECO:0000313" key="4">
    <source>
        <dbReference type="Proteomes" id="UP000676169"/>
    </source>
</evidence>
<keyword evidence="4" id="KW-1185">Reference proteome</keyword>
<feature type="signal peptide" evidence="2">
    <location>
        <begin position="1"/>
        <end position="19"/>
    </location>
</feature>
<protein>
    <submittedName>
        <fullName evidence="3">Uncharacterized protein</fullName>
    </submittedName>
</protein>
<dbReference type="EMBL" id="CP073100">
    <property type="protein sequence ID" value="QUE51826.1"/>
    <property type="molecule type" value="Genomic_DNA"/>
</dbReference>
<gene>
    <name evidence="3" type="ORF">KBB96_02800</name>
</gene>
<feature type="compositionally biased region" description="Basic and acidic residues" evidence="1">
    <location>
        <begin position="27"/>
        <end position="36"/>
    </location>
</feature>
<dbReference type="Proteomes" id="UP000676169">
    <property type="component" value="Chromosome"/>
</dbReference>
<evidence type="ECO:0000256" key="1">
    <source>
        <dbReference type="SAM" id="MobiDB-lite"/>
    </source>
</evidence>
<reference evidence="3" key="1">
    <citation type="submission" date="2021-04" db="EMBL/GenBank/DDBJ databases">
        <title>Luteolibacter sp. 32A isolated from the skin of an Anderson's salamander (Ambystoma andersonii).</title>
        <authorList>
            <person name="Spergser J."/>
            <person name="Busse H.-J."/>
        </authorList>
    </citation>
    <scope>NUCLEOTIDE SEQUENCE</scope>
    <source>
        <strain evidence="3">32A</strain>
    </source>
</reference>
<feature type="chain" id="PRO_5038099843" evidence="2">
    <location>
        <begin position="20"/>
        <end position="280"/>
    </location>
</feature>
<evidence type="ECO:0000313" key="3">
    <source>
        <dbReference type="EMBL" id="QUE51826.1"/>
    </source>
</evidence>
<dbReference type="AlphaFoldDB" id="A0A975J0L7"/>
<dbReference type="KEGG" id="lamb:KBB96_02800"/>
<name>A0A975J0L7_9BACT</name>
<evidence type="ECO:0000256" key="2">
    <source>
        <dbReference type="SAM" id="SignalP"/>
    </source>
</evidence>
<proteinExistence type="predicted"/>
<feature type="compositionally biased region" description="Basic and acidic residues" evidence="1">
    <location>
        <begin position="69"/>
        <end position="78"/>
    </location>
</feature>
<accession>A0A975J0L7</accession>
<feature type="region of interest" description="Disordered" evidence="1">
    <location>
        <begin position="17"/>
        <end position="122"/>
    </location>
</feature>
<organism evidence="3 4">
    <name type="scientific">Luteolibacter ambystomatis</name>
    <dbReference type="NCBI Taxonomy" id="2824561"/>
    <lineage>
        <taxon>Bacteria</taxon>
        <taxon>Pseudomonadati</taxon>
        <taxon>Verrucomicrobiota</taxon>
        <taxon>Verrucomicrobiia</taxon>
        <taxon>Verrucomicrobiales</taxon>
        <taxon>Verrucomicrobiaceae</taxon>
        <taxon>Luteolibacter</taxon>
    </lineage>
</organism>
<keyword evidence="2" id="KW-0732">Signal</keyword>
<feature type="compositionally biased region" description="Pro residues" evidence="1">
    <location>
        <begin position="257"/>
        <end position="267"/>
    </location>
</feature>
<feature type="region of interest" description="Disordered" evidence="1">
    <location>
        <begin position="254"/>
        <end position="280"/>
    </location>
</feature>
<dbReference type="RefSeq" id="WP_211632035.1">
    <property type="nucleotide sequence ID" value="NZ_CP073100.1"/>
</dbReference>